<dbReference type="AlphaFoldDB" id="A0A0X8P0S3"/>
<evidence type="ECO:0000256" key="4">
    <source>
        <dbReference type="ARBA" id="ARBA00023163"/>
    </source>
</evidence>
<dbReference type="GO" id="GO:0003677">
    <property type="term" value="F:DNA binding"/>
    <property type="evidence" value="ECO:0007669"/>
    <property type="project" value="UniProtKB-KW"/>
</dbReference>
<evidence type="ECO:0000313" key="7">
    <source>
        <dbReference type="Proteomes" id="UP000060602"/>
    </source>
</evidence>
<sequence>MLDLDLLHSFVSVVDAGGFTRAGERVHRSQSTVSQQIRKLEETLECSLFVREGRQVHLTEDGERLLGYARRMLALSTEVREAVSGRKRVEVIRLGIPDDFAADTLTAIVAQFARARPAVRLSVRCDLTVALTRGLERGDLDLALLKREPGAGPALTSWPEHLHWIAGPHALPASTEPVPLVAFPQGCIYRNRAIHALERAGRRWRIAYESPNLMGIQAALAGGLGVALLERRCIAAGHRLVDDALPPVPPSELALCLADSAREPVRQLAGMIRDFCETETQRLAGLGLQAVADDGASQATATWMTG</sequence>
<evidence type="ECO:0000313" key="6">
    <source>
        <dbReference type="EMBL" id="AMG37795.1"/>
    </source>
</evidence>
<dbReference type="SUPFAM" id="SSF46785">
    <property type="entry name" value="Winged helix' DNA-binding domain"/>
    <property type="match status" value="1"/>
</dbReference>
<dbReference type="InterPro" id="IPR036390">
    <property type="entry name" value="WH_DNA-bd_sf"/>
</dbReference>
<dbReference type="Gene3D" id="3.40.190.10">
    <property type="entry name" value="Periplasmic binding protein-like II"/>
    <property type="match status" value="2"/>
</dbReference>
<dbReference type="SUPFAM" id="SSF53850">
    <property type="entry name" value="Periplasmic binding protein-like II"/>
    <property type="match status" value="1"/>
</dbReference>
<dbReference type="Pfam" id="PF00126">
    <property type="entry name" value="HTH_1"/>
    <property type="match status" value="1"/>
</dbReference>
<dbReference type="PROSITE" id="PS50931">
    <property type="entry name" value="HTH_LYSR"/>
    <property type="match status" value="1"/>
</dbReference>
<evidence type="ECO:0000256" key="1">
    <source>
        <dbReference type="ARBA" id="ARBA00009437"/>
    </source>
</evidence>
<name>A0A0X8P0S3_ALCXX</name>
<evidence type="ECO:0000256" key="3">
    <source>
        <dbReference type="ARBA" id="ARBA00023125"/>
    </source>
</evidence>
<reference evidence="7" key="1">
    <citation type="submission" date="2015-12" db="EMBL/GenBank/DDBJ databases">
        <title>FDA dAtabase for Regulatory Grade micrObial Sequences (FDA-ARGOS): Supporting development and validation of Infectious Disease Dx tests.</title>
        <authorList>
            <person name="Case J."/>
            <person name="Tallon L."/>
            <person name="Sadzewicz L."/>
            <person name="Sengamalay N."/>
            <person name="Ott S."/>
            <person name="Godinez A."/>
            <person name="Nagaraj S."/>
            <person name="Nadendla S."/>
            <person name="Sichtig H."/>
        </authorList>
    </citation>
    <scope>NUCLEOTIDE SEQUENCE [LARGE SCALE GENOMIC DNA]</scope>
    <source>
        <strain evidence="7">FDAARGOS_147</strain>
    </source>
</reference>
<comment type="similarity">
    <text evidence="1">Belongs to the LysR transcriptional regulatory family.</text>
</comment>
<feature type="domain" description="HTH lysR-type" evidence="5">
    <location>
        <begin position="2"/>
        <end position="59"/>
    </location>
</feature>
<dbReference type="Pfam" id="PF03466">
    <property type="entry name" value="LysR_substrate"/>
    <property type="match status" value="1"/>
</dbReference>
<gene>
    <name evidence="6" type="ORF">AL504_18365</name>
</gene>
<dbReference type="Proteomes" id="UP000060602">
    <property type="component" value="Chromosome"/>
</dbReference>
<organism evidence="6 7">
    <name type="scientific">Alcaligenes xylosoxydans xylosoxydans</name>
    <name type="common">Achromobacter xylosoxidans</name>
    <dbReference type="NCBI Taxonomy" id="85698"/>
    <lineage>
        <taxon>Bacteria</taxon>
        <taxon>Pseudomonadati</taxon>
        <taxon>Pseudomonadota</taxon>
        <taxon>Betaproteobacteria</taxon>
        <taxon>Burkholderiales</taxon>
        <taxon>Alcaligenaceae</taxon>
        <taxon>Achromobacter</taxon>
    </lineage>
</organism>
<keyword evidence="3" id="KW-0238">DNA-binding</keyword>
<keyword evidence="2" id="KW-0805">Transcription regulation</keyword>
<evidence type="ECO:0000259" key="5">
    <source>
        <dbReference type="PROSITE" id="PS50931"/>
    </source>
</evidence>
<dbReference type="InterPro" id="IPR050176">
    <property type="entry name" value="LTTR"/>
</dbReference>
<accession>A0A0X8P0S3</accession>
<dbReference type="RefSeq" id="WP_061072767.1">
    <property type="nucleotide sequence ID" value="NZ_CP014060.2"/>
</dbReference>
<dbReference type="EMBL" id="CP014060">
    <property type="protein sequence ID" value="AMG37795.1"/>
    <property type="molecule type" value="Genomic_DNA"/>
</dbReference>
<dbReference type="PRINTS" id="PR00039">
    <property type="entry name" value="HTHLYSR"/>
</dbReference>
<dbReference type="FunFam" id="1.10.10.10:FF:000001">
    <property type="entry name" value="LysR family transcriptional regulator"/>
    <property type="match status" value="1"/>
</dbReference>
<dbReference type="PANTHER" id="PTHR30579">
    <property type="entry name" value="TRANSCRIPTIONAL REGULATOR"/>
    <property type="match status" value="1"/>
</dbReference>
<dbReference type="InterPro" id="IPR005119">
    <property type="entry name" value="LysR_subst-bd"/>
</dbReference>
<proteinExistence type="inferred from homology"/>
<dbReference type="PANTHER" id="PTHR30579:SF7">
    <property type="entry name" value="HTH-TYPE TRANSCRIPTIONAL REGULATOR LRHA-RELATED"/>
    <property type="match status" value="1"/>
</dbReference>
<protein>
    <submittedName>
        <fullName evidence="6">LysR family transcriptional regulator</fullName>
    </submittedName>
</protein>
<dbReference type="InterPro" id="IPR036388">
    <property type="entry name" value="WH-like_DNA-bd_sf"/>
</dbReference>
<dbReference type="InterPro" id="IPR000847">
    <property type="entry name" value="LysR_HTH_N"/>
</dbReference>
<dbReference type="Gene3D" id="1.10.10.10">
    <property type="entry name" value="Winged helix-like DNA-binding domain superfamily/Winged helix DNA-binding domain"/>
    <property type="match status" value="1"/>
</dbReference>
<dbReference type="GO" id="GO:0003700">
    <property type="term" value="F:DNA-binding transcription factor activity"/>
    <property type="evidence" value="ECO:0007669"/>
    <property type="project" value="InterPro"/>
</dbReference>
<evidence type="ECO:0000256" key="2">
    <source>
        <dbReference type="ARBA" id="ARBA00023015"/>
    </source>
</evidence>
<keyword evidence="4" id="KW-0804">Transcription</keyword>